<protein>
    <submittedName>
        <fullName evidence="1">Unannotated protein</fullName>
    </submittedName>
</protein>
<dbReference type="AlphaFoldDB" id="A0A6J7SIR8"/>
<gene>
    <name evidence="1" type="ORF">UFOPK4237_01289</name>
</gene>
<sequence length="72" mass="8163">MMNRLGESGLKYGCAYLQVMVYRAAEKASQLCLVFFRSDVDYGYNSLESGDKVFDFHSLKAVKRPFKIGVIT</sequence>
<reference evidence="1" key="1">
    <citation type="submission" date="2020-05" db="EMBL/GenBank/DDBJ databases">
        <authorList>
            <person name="Chiriac C."/>
            <person name="Salcher M."/>
            <person name="Ghai R."/>
            <person name="Kavagutti S V."/>
        </authorList>
    </citation>
    <scope>NUCLEOTIDE SEQUENCE</scope>
</reference>
<proteinExistence type="predicted"/>
<name>A0A6J7SIR8_9ZZZZ</name>
<dbReference type="EMBL" id="CAFBPZ010000101">
    <property type="protein sequence ID" value="CAB5041294.1"/>
    <property type="molecule type" value="Genomic_DNA"/>
</dbReference>
<evidence type="ECO:0000313" key="1">
    <source>
        <dbReference type="EMBL" id="CAB5041294.1"/>
    </source>
</evidence>
<organism evidence="1">
    <name type="scientific">freshwater metagenome</name>
    <dbReference type="NCBI Taxonomy" id="449393"/>
    <lineage>
        <taxon>unclassified sequences</taxon>
        <taxon>metagenomes</taxon>
        <taxon>ecological metagenomes</taxon>
    </lineage>
</organism>
<accession>A0A6J7SIR8</accession>